<feature type="domain" description="DUF1648" evidence="2">
    <location>
        <begin position="10"/>
        <end position="56"/>
    </location>
</feature>
<dbReference type="Proteomes" id="UP000176326">
    <property type="component" value="Unassembled WGS sequence"/>
</dbReference>
<evidence type="ECO:0000313" key="4">
    <source>
        <dbReference type="Proteomes" id="UP000176326"/>
    </source>
</evidence>
<dbReference type="InterPro" id="IPR025962">
    <property type="entry name" value="SdpI/YhfL"/>
</dbReference>
<protein>
    <recommendedName>
        <fullName evidence="2">DUF1648 domain-containing protein</fullName>
    </recommendedName>
</protein>
<feature type="transmembrane region" description="Helical" evidence="1">
    <location>
        <begin position="50"/>
        <end position="70"/>
    </location>
</feature>
<dbReference type="PANTHER" id="PTHR37810:SF5">
    <property type="entry name" value="IMMUNITY PROTEIN SDPI"/>
    <property type="match status" value="1"/>
</dbReference>
<dbReference type="PIRSF" id="PIRSF038959">
    <property type="entry name" value="SdpI"/>
    <property type="match status" value="1"/>
</dbReference>
<dbReference type="InterPro" id="IPR026272">
    <property type="entry name" value="SdpI"/>
</dbReference>
<keyword evidence="1" id="KW-0812">Transmembrane</keyword>
<comment type="caution">
    <text evidence="3">The sequence shown here is derived from an EMBL/GenBank/DDBJ whole genome shotgun (WGS) entry which is preliminary data.</text>
</comment>
<dbReference type="Pfam" id="PF07853">
    <property type="entry name" value="DUF1648"/>
    <property type="match status" value="1"/>
</dbReference>
<dbReference type="AlphaFoldDB" id="A0A1G2EV96"/>
<dbReference type="PANTHER" id="PTHR37810">
    <property type="entry name" value="IMMUNITY PROTEIN SDPI"/>
    <property type="match status" value="1"/>
</dbReference>
<feature type="transmembrane region" description="Helical" evidence="1">
    <location>
        <begin position="112"/>
        <end position="131"/>
    </location>
</feature>
<sequence>MKKELVLIFLIIISFAAAFFLYPVLPDRIPIHWNASGQPDDFGSKEFGTFFLPVLSLAVYLLMFLLPKIDPLKKNYESFENAYFWIRSSMIVFFLLLHGFVLSYGIGYRFNINYLIIPLISLLFAVIGIFLPRIKKNWFVGIRTPWTIQSERSWEETHNFSGTLFIAAGIISFFGI</sequence>
<keyword evidence="1" id="KW-0472">Membrane</keyword>
<evidence type="ECO:0000313" key="3">
    <source>
        <dbReference type="EMBL" id="OGZ29188.1"/>
    </source>
</evidence>
<reference evidence="3 4" key="1">
    <citation type="journal article" date="2016" name="Nat. Commun.">
        <title>Thousands of microbial genomes shed light on interconnected biogeochemical processes in an aquifer system.</title>
        <authorList>
            <person name="Anantharaman K."/>
            <person name="Brown C.T."/>
            <person name="Hug L.A."/>
            <person name="Sharon I."/>
            <person name="Castelle C.J."/>
            <person name="Probst A.J."/>
            <person name="Thomas B.C."/>
            <person name="Singh A."/>
            <person name="Wilkins M.J."/>
            <person name="Karaoz U."/>
            <person name="Brodie E.L."/>
            <person name="Williams K.H."/>
            <person name="Hubbard S.S."/>
            <person name="Banfield J.F."/>
        </authorList>
    </citation>
    <scope>NUCLEOTIDE SEQUENCE [LARGE SCALE GENOMIC DNA]</scope>
</reference>
<name>A0A1G2EV96_9BACT</name>
<accession>A0A1G2EV96</accession>
<dbReference type="InterPro" id="IPR012867">
    <property type="entry name" value="DUF1648"/>
</dbReference>
<feature type="non-terminal residue" evidence="3">
    <location>
        <position position="176"/>
    </location>
</feature>
<dbReference type="GO" id="GO:0009636">
    <property type="term" value="P:response to toxic substance"/>
    <property type="evidence" value="ECO:0007669"/>
    <property type="project" value="TreeGrafter"/>
</dbReference>
<organism evidence="3 4">
    <name type="scientific">Candidatus Nealsonbacteria bacterium RIFOXYC1_FULL_40_7</name>
    <dbReference type="NCBI Taxonomy" id="1801678"/>
    <lineage>
        <taxon>Bacteria</taxon>
        <taxon>Candidatus Nealsoniibacteriota</taxon>
    </lineage>
</organism>
<dbReference type="EMBL" id="MHMN01000001">
    <property type="protein sequence ID" value="OGZ29188.1"/>
    <property type="molecule type" value="Genomic_DNA"/>
</dbReference>
<feature type="transmembrane region" description="Helical" evidence="1">
    <location>
        <begin position="82"/>
        <end position="106"/>
    </location>
</feature>
<evidence type="ECO:0000259" key="2">
    <source>
        <dbReference type="Pfam" id="PF07853"/>
    </source>
</evidence>
<evidence type="ECO:0000256" key="1">
    <source>
        <dbReference type="SAM" id="Phobius"/>
    </source>
</evidence>
<gene>
    <name evidence="3" type="ORF">A2427_02815</name>
</gene>
<keyword evidence="1" id="KW-1133">Transmembrane helix</keyword>
<dbReference type="Pfam" id="PF13630">
    <property type="entry name" value="SdpI"/>
    <property type="match status" value="1"/>
</dbReference>
<proteinExistence type="predicted"/>